<dbReference type="EMBL" id="DXAQ01000120">
    <property type="protein sequence ID" value="HIZ89814.1"/>
    <property type="molecule type" value="Genomic_DNA"/>
</dbReference>
<dbReference type="Proteomes" id="UP000824176">
    <property type="component" value="Unassembled WGS sequence"/>
</dbReference>
<accession>A0A9D2GV98</accession>
<feature type="signal peptide" evidence="1">
    <location>
        <begin position="1"/>
        <end position="19"/>
    </location>
</feature>
<comment type="caution">
    <text evidence="2">The sequence shown here is derived from an EMBL/GenBank/DDBJ whole genome shotgun (WGS) entry which is preliminary data.</text>
</comment>
<keyword evidence="1" id="KW-0732">Signal</keyword>
<gene>
    <name evidence="2" type="ORF">H9804_07700</name>
</gene>
<proteinExistence type="predicted"/>
<feature type="chain" id="PRO_5038496606" description="DUF4856 domain-containing protein" evidence="1">
    <location>
        <begin position="20"/>
        <end position="427"/>
    </location>
</feature>
<sequence length="427" mass="46225">MKKIILMITLLAFIIAGCAEESKNNAGNNSGGGATAEQIAKVDDAFTAEFKKYVVNDDNTSYSGTFSINAENNIKAILQNITGRGGMPAASGIGEISNEQIAAAIAKIIAQKDFSSPVLYYSALDKTSNEFLASVMQVFMTENGMSLITELKHIRNNQSSIISLSESIKTSLGQESVSEDAYNNIVYLSSSLISYLKNNAASGIAGIKQEYILPDNKEMLNKIAAAFMAQGDYTSNYNNWNKLTPDFTVMPILANGGSMPQAVQTMIALMQKLTNIFVEYGYAESSTNSGSDTGSTDNAGESEEVLQPLGMFEQVFPAMLLKSFDDAPVLENAMSSYPVMPTNRAIEFLRAMQERGAVYPVSFDPVLYNRTLTPIIADALKTAGYNYESFNKSSADFQVISFLDTDNGKAMITAFNEAQNTAANINQ</sequence>
<name>A0A9D2GV98_9BACT</name>
<reference evidence="2" key="1">
    <citation type="journal article" date="2021" name="PeerJ">
        <title>Extensive microbial diversity within the chicken gut microbiome revealed by metagenomics and culture.</title>
        <authorList>
            <person name="Gilroy R."/>
            <person name="Ravi A."/>
            <person name="Getino M."/>
            <person name="Pursley I."/>
            <person name="Horton D.L."/>
            <person name="Alikhan N.F."/>
            <person name="Baker D."/>
            <person name="Gharbi K."/>
            <person name="Hall N."/>
            <person name="Watson M."/>
            <person name="Adriaenssens E.M."/>
            <person name="Foster-Nyarko E."/>
            <person name="Jarju S."/>
            <person name="Secka A."/>
            <person name="Antonio M."/>
            <person name="Oren A."/>
            <person name="Chaudhuri R.R."/>
            <person name="La Ragione R."/>
            <person name="Hildebrand F."/>
            <person name="Pallen M.J."/>
        </authorList>
    </citation>
    <scope>NUCLEOTIDE SEQUENCE</scope>
    <source>
        <strain evidence="2">ChiW4-1371</strain>
    </source>
</reference>
<dbReference type="AlphaFoldDB" id="A0A9D2GV98"/>
<evidence type="ECO:0000313" key="2">
    <source>
        <dbReference type="EMBL" id="HIZ89814.1"/>
    </source>
</evidence>
<reference evidence="2" key="2">
    <citation type="submission" date="2021-04" db="EMBL/GenBank/DDBJ databases">
        <authorList>
            <person name="Gilroy R."/>
        </authorList>
    </citation>
    <scope>NUCLEOTIDE SEQUENCE</scope>
    <source>
        <strain evidence="2">ChiW4-1371</strain>
    </source>
</reference>
<feature type="non-terminal residue" evidence="2">
    <location>
        <position position="1"/>
    </location>
</feature>
<protein>
    <recommendedName>
        <fullName evidence="4">DUF4856 domain-containing protein</fullName>
    </recommendedName>
</protein>
<evidence type="ECO:0008006" key="4">
    <source>
        <dbReference type="Google" id="ProtNLM"/>
    </source>
</evidence>
<organism evidence="2 3">
    <name type="scientific">Candidatus Mucispirillum faecigallinarum</name>
    <dbReference type="NCBI Taxonomy" id="2838699"/>
    <lineage>
        <taxon>Bacteria</taxon>
        <taxon>Pseudomonadati</taxon>
        <taxon>Deferribacterota</taxon>
        <taxon>Deferribacteres</taxon>
        <taxon>Deferribacterales</taxon>
        <taxon>Mucispirillaceae</taxon>
        <taxon>Mucispirillum</taxon>
    </lineage>
</organism>
<evidence type="ECO:0000313" key="3">
    <source>
        <dbReference type="Proteomes" id="UP000824176"/>
    </source>
</evidence>
<dbReference type="PROSITE" id="PS51257">
    <property type="entry name" value="PROKAR_LIPOPROTEIN"/>
    <property type="match status" value="1"/>
</dbReference>
<evidence type="ECO:0000256" key="1">
    <source>
        <dbReference type="SAM" id="SignalP"/>
    </source>
</evidence>